<dbReference type="PANTHER" id="PTHR46243">
    <property type="entry name" value="BIS(5'-ADENOSYL)-TRIPHOSPHATASE"/>
    <property type="match status" value="1"/>
</dbReference>
<dbReference type="InterPro" id="IPR011146">
    <property type="entry name" value="HIT-like"/>
</dbReference>
<evidence type="ECO:0000256" key="1">
    <source>
        <dbReference type="PROSITE-ProRule" id="PRU00464"/>
    </source>
</evidence>
<sequence>MSLNALRFAAFKVPNQVFYQSTLSAGIVNLKPLVPGPPTPEVSDLFLSVHQVSKVIETEYKAQALNIALQDGPLAGQSVPHVHVHIIPRRAKDFEPLDEMYNALDAQDLSSDFAEAYASRPTRAERKAFEAEQRERERGNVETPFKGIEDERRARTSEEMREEAQRLSRLFPDENRGVFDEAE</sequence>
<evidence type="ECO:0000256" key="2">
    <source>
        <dbReference type="SAM" id="MobiDB-lite"/>
    </source>
</evidence>
<name>A0A0D6EHZ8_SPOSA</name>
<dbReference type="PANTHER" id="PTHR46243:SF1">
    <property type="entry name" value="BIS(5'-ADENOSYL)-TRIPHOSPHATASE"/>
    <property type="match status" value="1"/>
</dbReference>
<dbReference type="EMBL" id="CENE01000002">
    <property type="protein sequence ID" value="CEQ39180.1"/>
    <property type="molecule type" value="Genomic_DNA"/>
</dbReference>
<keyword evidence="5" id="KW-1185">Reference proteome</keyword>
<accession>A0A0D6EHZ8</accession>
<dbReference type="AlphaFoldDB" id="A0A0D6EHZ8"/>
<proteinExistence type="predicted"/>
<feature type="non-terminal residue" evidence="4">
    <location>
        <position position="1"/>
    </location>
</feature>
<feature type="compositionally biased region" description="Basic and acidic residues" evidence="2">
    <location>
        <begin position="147"/>
        <end position="183"/>
    </location>
</feature>
<feature type="domain" description="HIT" evidence="3">
    <location>
        <begin position="41"/>
        <end position="96"/>
    </location>
</feature>
<dbReference type="PROSITE" id="PS00892">
    <property type="entry name" value="HIT_1"/>
    <property type="match status" value="1"/>
</dbReference>
<gene>
    <name evidence="4" type="primary">SPOSA6832_00707</name>
</gene>
<feature type="compositionally biased region" description="Basic and acidic residues" evidence="2">
    <location>
        <begin position="122"/>
        <end position="140"/>
    </location>
</feature>
<dbReference type="InterPro" id="IPR051884">
    <property type="entry name" value="Bis(5'-adenosyl)-TPase_reg"/>
</dbReference>
<dbReference type="PROSITE" id="PS51084">
    <property type="entry name" value="HIT_2"/>
    <property type="match status" value="1"/>
</dbReference>
<protein>
    <submittedName>
        <fullName evidence="4">SPOSA6832_00707-mRNA-1:cds</fullName>
    </submittedName>
</protein>
<organism evidence="4 5">
    <name type="scientific">Sporidiobolus salmonicolor</name>
    <name type="common">Yeast-like fungus</name>
    <name type="synonym">Sporobolomyces salmonicolor</name>
    <dbReference type="NCBI Taxonomy" id="5005"/>
    <lineage>
        <taxon>Eukaryota</taxon>
        <taxon>Fungi</taxon>
        <taxon>Dikarya</taxon>
        <taxon>Basidiomycota</taxon>
        <taxon>Pucciniomycotina</taxon>
        <taxon>Microbotryomycetes</taxon>
        <taxon>Sporidiobolales</taxon>
        <taxon>Sporidiobolaceae</taxon>
        <taxon>Sporobolomyces</taxon>
    </lineage>
</organism>
<reference evidence="5" key="1">
    <citation type="submission" date="2015-02" db="EMBL/GenBank/DDBJ databases">
        <authorList>
            <person name="Gon?alves P."/>
        </authorList>
    </citation>
    <scope>NUCLEOTIDE SEQUENCE [LARGE SCALE GENOMIC DNA]</scope>
</reference>
<dbReference type="Proteomes" id="UP000243876">
    <property type="component" value="Unassembled WGS sequence"/>
</dbReference>
<dbReference type="InterPro" id="IPR019808">
    <property type="entry name" value="Histidine_triad_CS"/>
</dbReference>
<dbReference type="Pfam" id="PF01230">
    <property type="entry name" value="HIT"/>
    <property type="match status" value="1"/>
</dbReference>
<dbReference type="OrthoDB" id="680339at2759"/>
<evidence type="ECO:0000259" key="3">
    <source>
        <dbReference type="PROSITE" id="PS51084"/>
    </source>
</evidence>
<feature type="region of interest" description="Disordered" evidence="2">
    <location>
        <begin position="120"/>
        <end position="183"/>
    </location>
</feature>
<dbReference type="SUPFAM" id="SSF54197">
    <property type="entry name" value="HIT-like"/>
    <property type="match status" value="1"/>
</dbReference>
<dbReference type="InterPro" id="IPR036265">
    <property type="entry name" value="HIT-like_sf"/>
</dbReference>
<dbReference type="GO" id="GO:0003824">
    <property type="term" value="F:catalytic activity"/>
    <property type="evidence" value="ECO:0007669"/>
    <property type="project" value="InterPro"/>
</dbReference>
<evidence type="ECO:0000313" key="4">
    <source>
        <dbReference type="EMBL" id="CEQ39180.1"/>
    </source>
</evidence>
<dbReference type="Gene3D" id="3.30.428.10">
    <property type="entry name" value="HIT-like"/>
    <property type="match status" value="1"/>
</dbReference>
<feature type="short sequence motif" description="Histidine triad motif" evidence="1">
    <location>
        <begin position="81"/>
        <end position="85"/>
    </location>
</feature>
<evidence type="ECO:0000313" key="5">
    <source>
        <dbReference type="Proteomes" id="UP000243876"/>
    </source>
</evidence>